<evidence type="ECO:0000256" key="2">
    <source>
        <dbReference type="ARBA" id="ARBA00012438"/>
    </source>
</evidence>
<evidence type="ECO:0000256" key="6">
    <source>
        <dbReference type="SAM" id="MobiDB-lite"/>
    </source>
</evidence>
<dbReference type="InterPro" id="IPR003594">
    <property type="entry name" value="HATPase_dom"/>
</dbReference>
<name>A0A1I1WEN5_9BACT</name>
<dbReference type="Pfam" id="PF02518">
    <property type="entry name" value="HATPase_c"/>
    <property type="match status" value="1"/>
</dbReference>
<evidence type="ECO:0000256" key="3">
    <source>
        <dbReference type="ARBA" id="ARBA00022553"/>
    </source>
</evidence>
<keyword evidence="10" id="KW-1185">Reference proteome</keyword>
<feature type="transmembrane region" description="Helical" evidence="7">
    <location>
        <begin position="76"/>
        <end position="96"/>
    </location>
</feature>
<dbReference type="Gene3D" id="3.30.565.10">
    <property type="entry name" value="Histidine kinase-like ATPase, C-terminal domain"/>
    <property type="match status" value="1"/>
</dbReference>
<dbReference type="EC" id="2.7.13.3" evidence="2"/>
<dbReference type="STRING" id="54.SAMN02745121_02297"/>
<keyword evidence="7" id="KW-1133">Transmembrane helix</keyword>
<protein>
    <recommendedName>
        <fullName evidence="2">histidine kinase</fullName>
        <ecNumber evidence="2">2.7.13.3</ecNumber>
    </recommendedName>
</protein>
<feature type="compositionally biased region" description="Low complexity" evidence="6">
    <location>
        <begin position="522"/>
        <end position="539"/>
    </location>
</feature>
<keyword evidence="7" id="KW-0472">Membrane</keyword>
<dbReference type="Gene3D" id="1.10.287.130">
    <property type="match status" value="1"/>
</dbReference>
<dbReference type="SUPFAM" id="SSF47384">
    <property type="entry name" value="Homodimeric domain of signal transducing histidine kinase"/>
    <property type="match status" value="1"/>
</dbReference>
<dbReference type="CDD" id="cd00082">
    <property type="entry name" value="HisKA"/>
    <property type="match status" value="1"/>
</dbReference>
<feature type="domain" description="Histidine kinase" evidence="8">
    <location>
        <begin position="286"/>
        <end position="505"/>
    </location>
</feature>
<dbReference type="RefSeq" id="WP_096326061.1">
    <property type="nucleotide sequence ID" value="NZ_FOMX01000006.1"/>
</dbReference>
<evidence type="ECO:0000256" key="4">
    <source>
        <dbReference type="ARBA" id="ARBA00022679"/>
    </source>
</evidence>
<feature type="transmembrane region" description="Helical" evidence="7">
    <location>
        <begin position="116"/>
        <end position="135"/>
    </location>
</feature>
<gene>
    <name evidence="9" type="ORF">SAMN02745121_02297</name>
</gene>
<reference evidence="10" key="1">
    <citation type="submission" date="2016-10" db="EMBL/GenBank/DDBJ databases">
        <authorList>
            <person name="Varghese N."/>
            <person name="Submissions S."/>
        </authorList>
    </citation>
    <scope>NUCLEOTIDE SEQUENCE [LARGE SCALE GENOMIC DNA]</scope>
    <source>
        <strain evidence="10">ATCC 25963</strain>
    </source>
</reference>
<dbReference type="PANTHER" id="PTHR43047">
    <property type="entry name" value="TWO-COMPONENT HISTIDINE PROTEIN KINASE"/>
    <property type="match status" value="1"/>
</dbReference>
<feature type="region of interest" description="Disordered" evidence="6">
    <location>
        <begin position="505"/>
        <end position="539"/>
    </location>
</feature>
<dbReference type="GO" id="GO:0000155">
    <property type="term" value="F:phosphorelay sensor kinase activity"/>
    <property type="evidence" value="ECO:0007669"/>
    <property type="project" value="InterPro"/>
</dbReference>
<dbReference type="GO" id="GO:0005886">
    <property type="term" value="C:plasma membrane"/>
    <property type="evidence" value="ECO:0007669"/>
    <property type="project" value="TreeGrafter"/>
</dbReference>
<evidence type="ECO:0000313" key="10">
    <source>
        <dbReference type="Proteomes" id="UP000199400"/>
    </source>
</evidence>
<evidence type="ECO:0000256" key="5">
    <source>
        <dbReference type="ARBA" id="ARBA00022777"/>
    </source>
</evidence>
<dbReference type="PANTHER" id="PTHR43047:SF72">
    <property type="entry name" value="OSMOSENSING HISTIDINE PROTEIN KINASE SLN1"/>
    <property type="match status" value="1"/>
</dbReference>
<dbReference type="CDD" id="cd16922">
    <property type="entry name" value="HATPase_EvgS-ArcB-TorS-like"/>
    <property type="match status" value="1"/>
</dbReference>
<evidence type="ECO:0000313" key="9">
    <source>
        <dbReference type="EMBL" id="SFD93597.1"/>
    </source>
</evidence>
<feature type="transmembrane region" description="Helical" evidence="7">
    <location>
        <begin position="155"/>
        <end position="176"/>
    </location>
</feature>
<dbReference type="InterPro" id="IPR036097">
    <property type="entry name" value="HisK_dim/P_sf"/>
</dbReference>
<comment type="catalytic activity">
    <reaction evidence="1">
        <text>ATP + protein L-histidine = ADP + protein N-phospho-L-histidine.</text>
        <dbReference type="EC" id="2.7.13.3"/>
    </reaction>
</comment>
<dbReference type="GO" id="GO:0009927">
    <property type="term" value="F:histidine phosphotransfer kinase activity"/>
    <property type="evidence" value="ECO:0007669"/>
    <property type="project" value="TreeGrafter"/>
</dbReference>
<keyword evidence="4" id="KW-0808">Transferase</keyword>
<dbReference type="SUPFAM" id="SSF55874">
    <property type="entry name" value="ATPase domain of HSP90 chaperone/DNA topoisomerase II/histidine kinase"/>
    <property type="match status" value="1"/>
</dbReference>
<dbReference type="Proteomes" id="UP000199400">
    <property type="component" value="Unassembled WGS sequence"/>
</dbReference>
<keyword evidence="5 9" id="KW-0418">Kinase</keyword>
<dbReference type="InterPro" id="IPR005467">
    <property type="entry name" value="His_kinase_dom"/>
</dbReference>
<dbReference type="SMART" id="SM00388">
    <property type="entry name" value="HisKA"/>
    <property type="match status" value="1"/>
</dbReference>
<evidence type="ECO:0000259" key="8">
    <source>
        <dbReference type="PROSITE" id="PS50109"/>
    </source>
</evidence>
<evidence type="ECO:0000256" key="1">
    <source>
        <dbReference type="ARBA" id="ARBA00000085"/>
    </source>
</evidence>
<organism evidence="9 10">
    <name type="scientific">Nannocystis exedens</name>
    <dbReference type="NCBI Taxonomy" id="54"/>
    <lineage>
        <taxon>Bacteria</taxon>
        <taxon>Pseudomonadati</taxon>
        <taxon>Myxococcota</taxon>
        <taxon>Polyangia</taxon>
        <taxon>Nannocystales</taxon>
        <taxon>Nannocystaceae</taxon>
        <taxon>Nannocystis</taxon>
    </lineage>
</organism>
<dbReference type="PROSITE" id="PS50109">
    <property type="entry name" value="HIS_KIN"/>
    <property type="match status" value="1"/>
</dbReference>
<feature type="transmembrane region" description="Helical" evidence="7">
    <location>
        <begin position="45"/>
        <end position="64"/>
    </location>
</feature>
<proteinExistence type="predicted"/>
<dbReference type="PRINTS" id="PR00344">
    <property type="entry name" value="BCTRLSENSOR"/>
</dbReference>
<dbReference type="EMBL" id="FOMX01000006">
    <property type="protein sequence ID" value="SFD93597.1"/>
    <property type="molecule type" value="Genomic_DNA"/>
</dbReference>
<dbReference type="InterPro" id="IPR003661">
    <property type="entry name" value="HisK_dim/P_dom"/>
</dbReference>
<feature type="transmembrane region" description="Helical" evidence="7">
    <location>
        <begin position="12"/>
        <end position="33"/>
    </location>
</feature>
<dbReference type="FunFam" id="3.30.565.10:FF:000006">
    <property type="entry name" value="Sensor histidine kinase WalK"/>
    <property type="match status" value="1"/>
</dbReference>
<keyword evidence="3" id="KW-0597">Phosphoprotein</keyword>
<dbReference type="OrthoDB" id="9762798at2"/>
<dbReference type="AlphaFoldDB" id="A0A1I1WEN5"/>
<dbReference type="Pfam" id="PF00512">
    <property type="entry name" value="HisKA"/>
    <property type="match status" value="1"/>
</dbReference>
<dbReference type="InterPro" id="IPR036890">
    <property type="entry name" value="HATPase_C_sf"/>
</dbReference>
<sequence length="539" mass="57667">MGSQTASRRQTVYALAIALVAGIVLLVVSQVALAWMTDEPLRRTAAVVAGLVAGVQVLVVYLSTRTGLVETAGRDAVRTFVIAPPAALVVAVPLLWGSVLQTTSVPVLLPSLGPVLGAVWGVALALAPACLAAYLHLGGNPRPVGRDEHQTAQALWCSLFAGAVSSAGLLAMGRILAAAAPEATSRELWPAFGLAVLTGLFARAGSLFARDTGGEVLSLARRLDRVNIDTAAGSRPLVVTRTDRFGALQAELERLRRDLVGEHRLYKETLLQTREAAEAKAEFLAAVSHELRTPLNSICGFSQLLLEGLSTPLSDEQREDIRLIRTSGMQLLGLINDILDISMIESGELRLYFASESPADMIDEVWRQHRPLVQEAGLELRTEVPGDLPRVVCDRRRICQILNNLLSNATKFTEKGSIIISAAFEPLPGRVLIRVTDTGIGIAPEDIDKIFQEYRQVGNLAQRKKGTGLGLAIARSIANHHSGSLEVSSALGRGSTFTLSLPLTPPRKPASIDMTEEAVRASQRFWSPRSSSSGGESDA</sequence>
<dbReference type="SMART" id="SM00387">
    <property type="entry name" value="HATPase_c"/>
    <property type="match status" value="1"/>
</dbReference>
<dbReference type="InterPro" id="IPR004358">
    <property type="entry name" value="Sig_transdc_His_kin-like_C"/>
</dbReference>
<keyword evidence="7" id="KW-0812">Transmembrane</keyword>
<evidence type="ECO:0000256" key="7">
    <source>
        <dbReference type="SAM" id="Phobius"/>
    </source>
</evidence>
<accession>A0A1I1WEN5</accession>